<dbReference type="Proteomes" id="UP000001024">
    <property type="component" value="Chromosome"/>
</dbReference>
<dbReference type="eggNOG" id="arCOG07856">
    <property type="taxonomic scope" value="Archaea"/>
</dbReference>
<proteinExistence type="predicted"/>
<dbReference type="EMBL" id="AL445063">
    <property type="protein sequence ID" value="CAC11418.1"/>
    <property type="molecule type" value="Genomic_DNA"/>
</dbReference>
<keyword evidence="2" id="KW-1185">Reference proteome</keyword>
<protein>
    <recommendedName>
        <fullName evidence="3">Transposase InsH N-terminal domain-containing protein</fullName>
    </recommendedName>
</protein>
<organism evidence="1 2">
    <name type="scientific">Thermoplasma acidophilum (strain ATCC 25905 / DSM 1728 / JCM 9062 / NBRC 15155 / AMRC-C165)</name>
    <dbReference type="NCBI Taxonomy" id="273075"/>
    <lineage>
        <taxon>Archaea</taxon>
        <taxon>Methanobacteriati</taxon>
        <taxon>Thermoplasmatota</taxon>
        <taxon>Thermoplasmata</taxon>
        <taxon>Thermoplasmatales</taxon>
        <taxon>Thermoplasmataceae</taxon>
        <taxon>Thermoplasma</taxon>
    </lineage>
</organism>
<reference evidence="1 2" key="1">
    <citation type="journal article" date="2000" name="Nature">
        <title>The genome sequence of the thermoacidophilic scavenger Thermoplasma acidophilum.</title>
        <authorList>
            <person name="Ruepp A."/>
            <person name="Graml W."/>
            <person name="Santos-Martinez M.L."/>
            <person name="Koretke K.K."/>
            <person name="Volker C."/>
            <person name="Mewes H.W."/>
            <person name="Frishman D."/>
            <person name="Stocker S."/>
            <person name="Lupas A.N."/>
            <person name="Baumeister W."/>
        </authorList>
    </citation>
    <scope>NUCLEOTIDE SEQUENCE [LARGE SCALE GENOMIC DNA]</scope>
    <source>
        <strain evidence="2">ATCC 25905 / DSM 1728 / JCM 9062 / NBRC 15155 / AMRC-C165</strain>
    </source>
</reference>
<sequence>MPGKYIPLIMDIIDNIVLPDVRKRKYTDRQIVKILILLQIFGISYRSSRAFLLNNRGYLDLVGIREIQPFQTLSRRSRKLDLHAINMEIASLYSLKETATMDSFKIHMQAFNCHEEKGMGKLQGS</sequence>
<evidence type="ECO:0000313" key="2">
    <source>
        <dbReference type="Proteomes" id="UP000001024"/>
    </source>
</evidence>
<gene>
    <name evidence="1" type="ordered locus">Ta0273</name>
</gene>
<dbReference type="HOGENOM" id="CLU_1987731_0_0_2"/>
<dbReference type="EnsemblBacteria" id="CAC11418">
    <property type="protein sequence ID" value="CAC11418"/>
    <property type="gene ID" value="CAC11418"/>
</dbReference>
<dbReference type="RefSeq" id="WP_010900702.1">
    <property type="nucleotide sequence ID" value="NC_002578.1"/>
</dbReference>
<name>Q9HLF5_THEAC</name>
<evidence type="ECO:0008006" key="3">
    <source>
        <dbReference type="Google" id="ProtNLM"/>
    </source>
</evidence>
<dbReference type="AlphaFoldDB" id="Q9HLF5"/>
<evidence type="ECO:0000313" key="1">
    <source>
        <dbReference type="EMBL" id="CAC11418.1"/>
    </source>
</evidence>
<dbReference type="InParanoid" id="Q9HLF5"/>
<dbReference type="PaxDb" id="273075-Ta0273"/>
<accession>Q9HLF5</accession>
<dbReference type="KEGG" id="tac:Ta0273"/>
<dbReference type="STRING" id="273075.gene:9571490"/>